<dbReference type="WBParaSite" id="nRc.2.0.1.t34714-RA">
    <property type="protein sequence ID" value="nRc.2.0.1.t34714-RA"/>
    <property type="gene ID" value="nRc.2.0.1.g34714"/>
</dbReference>
<accession>A0A915K8L9</accession>
<proteinExistence type="predicted"/>
<organism evidence="1 2">
    <name type="scientific">Romanomermis culicivorax</name>
    <name type="common">Nematode worm</name>
    <dbReference type="NCBI Taxonomy" id="13658"/>
    <lineage>
        <taxon>Eukaryota</taxon>
        <taxon>Metazoa</taxon>
        <taxon>Ecdysozoa</taxon>
        <taxon>Nematoda</taxon>
        <taxon>Enoplea</taxon>
        <taxon>Dorylaimia</taxon>
        <taxon>Mermithida</taxon>
        <taxon>Mermithoidea</taxon>
        <taxon>Mermithidae</taxon>
        <taxon>Romanomermis</taxon>
    </lineage>
</organism>
<dbReference type="AlphaFoldDB" id="A0A915K8L9"/>
<dbReference type="Proteomes" id="UP000887565">
    <property type="component" value="Unplaced"/>
</dbReference>
<name>A0A915K8L9_ROMCU</name>
<evidence type="ECO:0000313" key="2">
    <source>
        <dbReference type="WBParaSite" id="nRc.2.0.1.t34714-RA"/>
    </source>
</evidence>
<keyword evidence="1" id="KW-1185">Reference proteome</keyword>
<protein>
    <submittedName>
        <fullName evidence="2">Uncharacterized protein</fullName>
    </submittedName>
</protein>
<evidence type="ECO:0000313" key="1">
    <source>
        <dbReference type="Proteomes" id="UP000887565"/>
    </source>
</evidence>
<sequence length="97" mass="11318">MMYFSSKKCSKSARVIQQSCLKSYIMASSEDMRFGSLALDNKIILEQHTEDRFSTTSIIYFETYIRAMALLQSFQKLKSDPTFFHVLQKWSRAQSIV</sequence>
<reference evidence="2" key="1">
    <citation type="submission" date="2022-11" db="UniProtKB">
        <authorList>
            <consortium name="WormBaseParasite"/>
        </authorList>
    </citation>
    <scope>IDENTIFICATION</scope>
</reference>